<dbReference type="AlphaFoldDB" id="A0A2P2QBR2"/>
<dbReference type="PANTHER" id="PTHR46598:SF1">
    <property type="entry name" value="OS10G0422566 PROTEIN"/>
    <property type="match status" value="1"/>
</dbReference>
<name>A0A2P2QBR2_RHIMU</name>
<dbReference type="InterPro" id="IPR011990">
    <property type="entry name" value="TPR-like_helical_dom_sf"/>
</dbReference>
<protein>
    <submittedName>
        <fullName evidence="4">Pentatricopeptide repeat-containing protein</fullName>
    </submittedName>
</protein>
<reference evidence="4" key="1">
    <citation type="submission" date="2018-02" db="EMBL/GenBank/DDBJ databases">
        <title>Rhizophora mucronata_Transcriptome.</title>
        <authorList>
            <person name="Meera S.P."/>
            <person name="Sreeshan A."/>
            <person name="Augustine A."/>
        </authorList>
    </citation>
    <scope>NUCLEOTIDE SEQUENCE</scope>
    <source>
        <tissue evidence="4">Leaf</tissue>
    </source>
</reference>
<keyword evidence="2" id="KW-0677">Repeat</keyword>
<dbReference type="PROSITE" id="PS51375">
    <property type="entry name" value="PPR"/>
    <property type="match status" value="1"/>
</dbReference>
<dbReference type="InterPro" id="IPR002885">
    <property type="entry name" value="PPR_rpt"/>
</dbReference>
<dbReference type="Gene3D" id="1.25.40.10">
    <property type="entry name" value="Tetratricopeptide repeat domain"/>
    <property type="match status" value="1"/>
</dbReference>
<evidence type="ECO:0000256" key="1">
    <source>
        <dbReference type="ARBA" id="ARBA00007626"/>
    </source>
</evidence>
<proteinExistence type="inferred from homology"/>
<comment type="similarity">
    <text evidence="1">Belongs to the PPR family. P subfamily.</text>
</comment>
<dbReference type="EMBL" id="GGEC01083942">
    <property type="protein sequence ID" value="MBX64426.1"/>
    <property type="molecule type" value="Transcribed_RNA"/>
</dbReference>
<dbReference type="NCBIfam" id="TIGR00756">
    <property type="entry name" value="PPR"/>
    <property type="match status" value="1"/>
</dbReference>
<feature type="repeat" description="PPR" evidence="3">
    <location>
        <begin position="4"/>
        <end position="38"/>
    </location>
</feature>
<evidence type="ECO:0000313" key="4">
    <source>
        <dbReference type="EMBL" id="MBX64426.1"/>
    </source>
</evidence>
<organism evidence="4">
    <name type="scientific">Rhizophora mucronata</name>
    <name type="common">Asiatic mangrove</name>
    <dbReference type="NCBI Taxonomy" id="61149"/>
    <lineage>
        <taxon>Eukaryota</taxon>
        <taxon>Viridiplantae</taxon>
        <taxon>Streptophyta</taxon>
        <taxon>Embryophyta</taxon>
        <taxon>Tracheophyta</taxon>
        <taxon>Spermatophyta</taxon>
        <taxon>Magnoliopsida</taxon>
        <taxon>eudicotyledons</taxon>
        <taxon>Gunneridae</taxon>
        <taxon>Pentapetalae</taxon>
        <taxon>rosids</taxon>
        <taxon>fabids</taxon>
        <taxon>Malpighiales</taxon>
        <taxon>Rhizophoraceae</taxon>
        <taxon>Rhizophora</taxon>
    </lineage>
</organism>
<accession>A0A2P2QBR2</accession>
<sequence>MDYGVHDWNNVIYFFCKKRLMQDAEKALKKMRSLGHVPNVQTFHSMVTGYAATGGKYVEVTELWGEMKSIASATSMKFDQEILDSILYIFVRGGFFVRANEVVGMMEKEKMFTDKYKYRTLFLKYHKTLYKGKAPRFQTEAQLRKREAALIFKKWVGLN</sequence>
<dbReference type="PANTHER" id="PTHR46598">
    <property type="entry name" value="BNAC05G43320D PROTEIN"/>
    <property type="match status" value="1"/>
</dbReference>
<dbReference type="Pfam" id="PF13041">
    <property type="entry name" value="PPR_2"/>
    <property type="match status" value="1"/>
</dbReference>
<evidence type="ECO:0000256" key="3">
    <source>
        <dbReference type="PROSITE-ProRule" id="PRU00708"/>
    </source>
</evidence>
<evidence type="ECO:0000256" key="2">
    <source>
        <dbReference type="ARBA" id="ARBA00022737"/>
    </source>
</evidence>